<dbReference type="PROSITE" id="PS50042">
    <property type="entry name" value="CNMP_BINDING_3"/>
    <property type="match status" value="1"/>
</dbReference>
<feature type="domain" description="Cyclic nucleotide-binding" evidence="3">
    <location>
        <begin position="430"/>
        <end position="496"/>
    </location>
</feature>
<dbReference type="InterPro" id="IPR013099">
    <property type="entry name" value="K_chnl_dom"/>
</dbReference>
<dbReference type="InterPro" id="IPR000595">
    <property type="entry name" value="cNMP-bd_dom"/>
</dbReference>
<dbReference type="InterPro" id="IPR014710">
    <property type="entry name" value="RmlC-like_jellyroll"/>
</dbReference>
<dbReference type="Pfam" id="PF07885">
    <property type="entry name" value="Ion_trans_2"/>
    <property type="match status" value="1"/>
</dbReference>
<feature type="compositionally biased region" description="Low complexity" evidence="1">
    <location>
        <begin position="1"/>
        <end position="16"/>
    </location>
</feature>
<dbReference type="GO" id="GO:0098855">
    <property type="term" value="C:HCN channel complex"/>
    <property type="evidence" value="ECO:0007669"/>
    <property type="project" value="TreeGrafter"/>
</dbReference>
<dbReference type="GO" id="GO:0035725">
    <property type="term" value="P:sodium ion transmembrane transport"/>
    <property type="evidence" value="ECO:0007669"/>
    <property type="project" value="TreeGrafter"/>
</dbReference>
<organism evidence="4 5">
    <name type="scientific">Tetrahymena thermophila (strain SB210)</name>
    <dbReference type="NCBI Taxonomy" id="312017"/>
    <lineage>
        <taxon>Eukaryota</taxon>
        <taxon>Sar</taxon>
        <taxon>Alveolata</taxon>
        <taxon>Ciliophora</taxon>
        <taxon>Intramacronucleata</taxon>
        <taxon>Oligohymenophorea</taxon>
        <taxon>Hymenostomatida</taxon>
        <taxon>Tetrahymenina</taxon>
        <taxon>Tetrahymenidae</taxon>
        <taxon>Tetrahymena</taxon>
    </lineage>
</organism>
<evidence type="ECO:0000256" key="2">
    <source>
        <dbReference type="SAM" id="Phobius"/>
    </source>
</evidence>
<name>I7MFA9_TETTS</name>
<dbReference type="InterPro" id="IPR051413">
    <property type="entry name" value="K/Na_HCN_channel"/>
</dbReference>
<dbReference type="Gene3D" id="2.60.120.10">
    <property type="entry name" value="Jelly Rolls"/>
    <property type="match status" value="1"/>
</dbReference>
<dbReference type="GO" id="GO:0003254">
    <property type="term" value="P:regulation of membrane depolarization"/>
    <property type="evidence" value="ECO:0007669"/>
    <property type="project" value="TreeGrafter"/>
</dbReference>
<feature type="compositionally biased region" description="Low complexity" evidence="1">
    <location>
        <begin position="623"/>
        <end position="671"/>
    </location>
</feature>
<dbReference type="OrthoDB" id="10035564at2759"/>
<feature type="region of interest" description="Disordered" evidence="1">
    <location>
        <begin position="621"/>
        <end position="700"/>
    </location>
</feature>
<keyword evidence="2" id="KW-0812">Transmembrane</keyword>
<feature type="compositionally biased region" description="Polar residues" evidence="1">
    <location>
        <begin position="791"/>
        <end position="800"/>
    </location>
</feature>
<feature type="transmembrane region" description="Helical" evidence="2">
    <location>
        <begin position="166"/>
        <end position="185"/>
    </location>
</feature>
<feature type="transmembrane region" description="Helical" evidence="2">
    <location>
        <begin position="213"/>
        <end position="233"/>
    </location>
</feature>
<dbReference type="Pfam" id="PF00027">
    <property type="entry name" value="cNMP_binding"/>
    <property type="match status" value="1"/>
</dbReference>
<proteinExistence type="predicted"/>
<dbReference type="GeneID" id="7839940"/>
<feature type="transmembrane region" description="Helical" evidence="2">
    <location>
        <begin position="262"/>
        <end position="279"/>
    </location>
</feature>
<dbReference type="SUPFAM" id="SSF51206">
    <property type="entry name" value="cAMP-binding domain-like"/>
    <property type="match status" value="1"/>
</dbReference>
<feature type="region of interest" description="Disordered" evidence="1">
    <location>
        <begin position="1"/>
        <end position="46"/>
    </location>
</feature>
<dbReference type="PANTHER" id="PTHR45689">
    <property type="entry name" value="I[[H]] CHANNEL, ISOFORM E"/>
    <property type="match status" value="1"/>
</dbReference>
<protein>
    <submittedName>
        <fullName evidence="4">Cation channel family protein</fullName>
    </submittedName>
</protein>
<dbReference type="Gene3D" id="1.10.287.630">
    <property type="entry name" value="Helix hairpin bin"/>
    <property type="match status" value="1"/>
</dbReference>
<dbReference type="EMBL" id="GG662639">
    <property type="protein sequence ID" value="EAR99567.2"/>
    <property type="molecule type" value="Genomic_DNA"/>
</dbReference>
<gene>
    <name evidence="4" type="ORF">TTHERM_00138300</name>
</gene>
<dbReference type="Proteomes" id="UP000009168">
    <property type="component" value="Unassembled WGS sequence"/>
</dbReference>
<feature type="transmembrane region" description="Helical" evidence="2">
    <location>
        <begin position="95"/>
        <end position="117"/>
    </location>
</feature>
<dbReference type="GO" id="GO:0005249">
    <property type="term" value="F:voltage-gated potassium channel activity"/>
    <property type="evidence" value="ECO:0007669"/>
    <property type="project" value="TreeGrafter"/>
</dbReference>
<dbReference type="Gene3D" id="1.10.287.70">
    <property type="match status" value="1"/>
</dbReference>
<accession>I7MFA9</accession>
<feature type="compositionally biased region" description="Low complexity" evidence="1">
    <location>
        <begin position="23"/>
        <end position="32"/>
    </location>
</feature>
<dbReference type="RefSeq" id="XP_001019812.2">
    <property type="nucleotide sequence ID" value="XM_001019812.2"/>
</dbReference>
<feature type="region of interest" description="Disordered" evidence="1">
    <location>
        <begin position="790"/>
        <end position="813"/>
    </location>
</feature>
<dbReference type="AlphaFoldDB" id="I7MFA9"/>
<keyword evidence="2" id="KW-0472">Membrane</keyword>
<dbReference type="PANTHER" id="PTHR45689:SF5">
    <property type="entry name" value="I[[H]] CHANNEL, ISOFORM E"/>
    <property type="match status" value="1"/>
</dbReference>
<evidence type="ECO:0000313" key="4">
    <source>
        <dbReference type="EMBL" id="EAR99567.2"/>
    </source>
</evidence>
<keyword evidence="2" id="KW-1133">Transmembrane helix</keyword>
<evidence type="ECO:0000256" key="1">
    <source>
        <dbReference type="SAM" id="MobiDB-lite"/>
    </source>
</evidence>
<sequence length="1109" mass="131171">MKNRSQSSFSENQSASIGTKFVENQANKQNDQQNEDDQVSQNNEQTDKKGYQQQLIQIIKNQPKICFYKKKSDCCQNIQTKTIRSMEIKYIQQKYVHISFGIKLLDLASINTIYAFFSLNVFDLVIQLNTDILVKGQEIRVRDLILKEYLKKSAIEDVLPLVMFSIYYSLNFNIDFRYILLPFLVKMRKFNSLVKHFEESSTLNVRQYNIAQLVKLVFIMLFVSHFATCIWIYEAKSIFTDNNWMVFFNINQYHWQEQYIRGYYFIIVTMSTIGYGDLYPINAFEIIMAIFTIIFATGIFGYSINQIGFIFNQIQEMEKKINNDIQIINRYMERKKVSHQLQYKIREYLDSFWREELLIKTDNESMIVNMLNNSLKNELFKETYFVAFQNSILNEYFSSEVLTQSIKHIKEIQCIPEQIIFSKGDSFDHSIYFVESGNIDLYIPDNSQISVLQSLKAGECFGTYSFFTAEDRTCCARSKGFSNILKINREDFIEVLKSHSQDYEMFCHIKDKLYFQKEFGLIYDYCFKCEGNRHLIYQCPKLHYCPDKKQLIFKDQQAEQKRDNKYQRTQTKQQGFFRQKMQIEEGFLQLIDEKEDLIEEFEDLYLYGNMYEVVKDDLDSHYQKQSSNNNNNNNSNININNNSNINQQNKNGQQISQHKRNSQLSQNSQLSIHDRPGNQSQFNRRGSRESTRRMLGRRVTTKEDISDLNQYFKGRKKSTQISSTVIVQPQHQQPFISQLQQQWINQLQKKNTSLTSMNEIEEEKPQRQYFNGQQQENHYLNKTESIKDNTKLSNQQTQSEHSIKSHKNINNNNNISKQLTQQSTMIQSNQFIINNLNNIITMLQSMCINPPTATNNSSYQINIKNNNLEQQSTLNSHALNQNQEEKQQQLKLDNYSRGQTSNTRNNTHYSKSNKQFNFNMDLDSMKIMKQYMIESNYTTVIESLNRVFLNEIRKTRKASFKSRIKTNMTQHRIDIFLKNQELRKSNSQKNIINVQVVYKKSSFDCYDYENKNPDFAKSMSLDFIQDDRMSRVSRLSQSKQDINKSRASHTLFVNNNNINNNSNSLSLNQSQINLFERNNNDQRKNWDMNESQERAILDISHFTPNKPSF</sequence>
<dbReference type="InterPro" id="IPR018490">
    <property type="entry name" value="cNMP-bd_dom_sf"/>
</dbReference>
<dbReference type="InParanoid" id="I7MFA9"/>
<dbReference type="SMART" id="SM00100">
    <property type="entry name" value="cNMP"/>
    <property type="match status" value="1"/>
</dbReference>
<evidence type="ECO:0000313" key="5">
    <source>
        <dbReference type="Proteomes" id="UP000009168"/>
    </source>
</evidence>
<keyword evidence="5" id="KW-1185">Reference proteome</keyword>
<feature type="transmembrane region" description="Helical" evidence="2">
    <location>
        <begin position="286"/>
        <end position="304"/>
    </location>
</feature>
<dbReference type="KEGG" id="tet:TTHERM_00138300"/>
<dbReference type="SUPFAM" id="SSF81324">
    <property type="entry name" value="Voltage-gated potassium channels"/>
    <property type="match status" value="1"/>
</dbReference>
<reference evidence="5" key="1">
    <citation type="journal article" date="2006" name="PLoS Biol.">
        <title>Macronuclear genome sequence of the ciliate Tetrahymena thermophila, a model eukaryote.</title>
        <authorList>
            <person name="Eisen J.A."/>
            <person name="Coyne R.S."/>
            <person name="Wu M."/>
            <person name="Wu D."/>
            <person name="Thiagarajan M."/>
            <person name="Wortman J.R."/>
            <person name="Badger J.H."/>
            <person name="Ren Q."/>
            <person name="Amedeo P."/>
            <person name="Jones K.M."/>
            <person name="Tallon L.J."/>
            <person name="Delcher A.L."/>
            <person name="Salzberg S.L."/>
            <person name="Silva J.C."/>
            <person name="Haas B.J."/>
            <person name="Majoros W.H."/>
            <person name="Farzad M."/>
            <person name="Carlton J.M."/>
            <person name="Smith R.K. Jr."/>
            <person name="Garg J."/>
            <person name="Pearlman R.E."/>
            <person name="Karrer K.M."/>
            <person name="Sun L."/>
            <person name="Manning G."/>
            <person name="Elde N.C."/>
            <person name="Turkewitz A.P."/>
            <person name="Asai D.J."/>
            <person name="Wilkes D.E."/>
            <person name="Wang Y."/>
            <person name="Cai H."/>
            <person name="Collins K."/>
            <person name="Stewart B.A."/>
            <person name="Lee S.R."/>
            <person name="Wilamowska K."/>
            <person name="Weinberg Z."/>
            <person name="Ruzzo W.L."/>
            <person name="Wloga D."/>
            <person name="Gaertig J."/>
            <person name="Frankel J."/>
            <person name="Tsao C.-C."/>
            <person name="Gorovsky M.A."/>
            <person name="Keeling P.J."/>
            <person name="Waller R.F."/>
            <person name="Patron N.J."/>
            <person name="Cherry J.M."/>
            <person name="Stover N.A."/>
            <person name="Krieger C.J."/>
            <person name="del Toro C."/>
            <person name="Ryder H.F."/>
            <person name="Williamson S.C."/>
            <person name="Barbeau R.A."/>
            <person name="Hamilton E.P."/>
            <person name="Orias E."/>
        </authorList>
    </citation>
    <scope>NUCLEOTIDE SEQUENCE [LARGE SCALE GENOMIC DNA]</scope>
    <source>
        <strain evidence="5">SB210</strain>
    </source>
</reference>
<evidence type="ECO:0000259" key="3">
    <source>
        <dbReference type="PROSITE" id="PS50042"/>
    </source>
</evidence>
<dbReference type="CDD" id="cd00038">
    <property type="entry name" value="CAP_ED"/>
    <property type="match status" value="1"/>
</dbReference>